<evidence type="ECO:0000256" key="1">
    <source>
        <dbReference type="SAM" id="MobiDB-lite"/>
    </source>
</evidence>
<dbReference type="PANTHER" id="PTHR21705">
    <property type="entry name" value="RAI16 PROTEIN-RELATED"/>
    <property type="match status" value="1"/>
</dbReference>
<feature type="region of interest" description="Disordered" evidence="1">
    <location>
        <begin position="838"/>
        <end position="869"/>
    </location>
</feature>
<keyword evidence="3" id="KW-1185">Reference proteome</keyword>
<dbReference type="Proteomes" id="UP001590950">
    <property type="component" value="Unassembled WGS sequence"/>
</dbReference>
<accession>A0ABR4AQ83</accession>
<feature type="compositionally biased region" description="Low complexity" evidence="1">
    <location>
        <begin position="747"/>
        <end position="760"/>
    </location>
</feature>
<comment type="caution">
    <text evidence="2">The sequence shown here is derived from an EMBL/GenBank/DDBJ whole genome shotgun (WGS) entry which is preliminary data.</text>
</comment>
<organism evidence="2 3">
    <name type="scientific">Stereocaulon virgatum</name>
    <dbReference type="NCBI Taxonomy" id="373712"/>
    <lineage>
        <taxon>Eukaryota</taxon>
        <taxon>Fungi</taxon>
        <taxon>Dikarya</taxon>
        <taxon>Ascomycota</taxon>
        <taxon>Pezizomycotina</taxon>
        <taxon>Lecanoromycetes</taxon>
        <taxon>OSLEUM clade</taxon>
        <taxon>Lecanoromycetidae</taxon>
        <taxon>Lecanorales</taxon>
        <taxon>Lecanorineae</taxon>
        <taxon>Stereocaulaceae</taxon>
        <taxon>Stereocaulon</taxon>
    </lineage>
</organism>
<evidence type="ECO:0000313" key="3">
    <source>
        <dbReference type="Proteomes" id="UP001590950"/>
    </source>
</evidence>
<feature type="compositionally biased region" description="Polar residues" evidence="1">
    <location>
        <begin position="15"/>
        <end position="26"/>
    </location>
</feature>
<feature type="region of interest" description="Disordered" evidence="1">
    <location>
        <begin position="1"/>
        <end position="26"/>
    </location>
</feature>
<name>A0ABR4AQ83_9LECA</name>
<dbReference type="Pfam" id="PF10257">
    <property type="entry name" value="RAI16-like"/>
    <property type="match status" value="1"/>
</dbReference>
<evidence type="ECO:0008006" key="4">
    <source>
        <dbReference type="Google" id="ProtNLM"/>
    </source>
</evidence>
<evidence type="ECO:0000313" key="2">
    <source>
        <dbReference type="EMBL" id="KAL2047283.1"/>
    </source>
</evidence>
<protein>
    <recommendedName>
        <fullName evidence="4">DNA polymerase epsilon subunit C</fullName>
    </recommendedName>
</protein>
<feature type="region of interest" description="Disordered" evidence="1">
    <location>
        <begin position="711"/>
        <end position="823"/>
    </location>
</feature>
<dbReference type="InterPro" id="IPR019384">
    <property type="entry name" value="FHIP"/>
</dbReference>
<reference evidence="2 3" key="1">
    <citation type="submission" date="2024-09" db="EMBL/GenBank/DDBJ databases">
        <title>Rethinking Asexuality: The Enigmatic Case of Functional Sexual Genes in Lepraria (Stereocaulaceae).</title>
        <authorList>
            <person name="Doellman M."/>
            <person name="Sun Y."/>
            <person name="Barcenas-Pena A."/>
            <person name="Lumbsch H.T."/>
            <person name="Grewe F."/>
        </authorList>
    </citation>
    <scope>NUCLEOTIDE SEQUENCE [LARGE SCALE GENOMIC DNA]</scope>
    <source>
        <strain evidence="2 3">Mercado 3170</strain>
    </source>
</reference>
<proteinExistence type="predicted"/>
<dbReference type="EMBL" id="JBEFKJ010000003">
    <property type="protein sequence ID" value="KAL2047283.1"/>
    <property type="molecule type" value="Genomic_DNA"/>
</dbReference>
<sequence>MDILSKLVGSPSPSPSKQANTPQQRSIRFKKVHEQLQQIWRRNKSSKQDAPAETVLICLESMKRMLQDEVQTPAPHLCARHISTFKVYNTLAQVASEYYEEYITHETLDIFKILIESEEVDFLEGKGFADALLGFISNISTTGPVMVSVDTEGRIVEVLFGVASKLRLQPKLLPTWFRPVIQDASRTNIKAEKEGFPLFYLTLDYVHHDGRVGDFARTGLLYIVESATHSEVLEKWVVESDLATLMASGLGALYSQLSRKLVLTFTRESMPAILTFSEAARPRTPPDAEKTTSPEFQAHLATFLSYLVFWQDILEHCSSSDVKHSLLDHFKFLFLQQLLYPSLIESSDVDGGSSVAVLTYLRCIIESIDNVELLHVTLHYLLALPDEAEEESTSARPTTLARRRKSQTLISTLAQGQEKPMPDLFTLVDLVLTSLRSRNQQTVTVTLQLVSVLLRSQHQYAVSSIIKSQPCYQTLPTRTIDAHIRDTTTLFSFAEVLFEHDDLGELYQTHLQDAQNLLESHCCSSRILALPDSNGADLWSIRRNSRMVQPNLIRLDDPLIESLVYLLEDFLVNDIGTNLSLTQTFSTLASCGNTRLECWLLGDPVKLEDTLDYNAASDDDAGVSDHDTITINKDIDSKMGASEITLRPSDFTASDQAPIGSTHSNSAVFSALDSLVRQVERFRHEIQEFDISLAERRHVFRIGEDIDKAVANDIPPSRRSQDLSRPSHSQVRGVPQIGSISQRLRSDASSLNVSRSSSPRGRQLNDSSTSTLVGRLNHLRISPSPSPPKPGSRTFSPSPLHKDAVPSDSIPSTPPKGAHIPMGPADVLRQNIRVKARHHHVRSETPDIGGSETSSIRSVSVSPDTKPAHDTKEVTLNHLLTNVIILQEFILELAAIVEVRASLFGEVQFV</sequence>
<feature type="compositionally biased region" description="Low complexity" evidence="1">
    <location>
        <begin position="851"/>
        <end position="862"/>
    </location>
</feature>
<gene>
    <name evidence="2" type="ORF">N7G274_001302</name>
</gene>
<dbReference type="PANTHER" id="PTHR21705:SF11">
    <property type="entry name" value="FHIP FAMILY PROTEIN CG3558"/>
    <property type="match status" value="1"/>
</dbReference>